<keyword evidence="2" id="KW-1185">Reference proteome</keyword>
<accession>A0ABP0S3L1</accession>
<proteinExistence type="predicted"/>
<evidence type="ECO:0000313" key="1">
    <source>
        <dbReference type="EMBL" id="CAK9106943.1"/>
    </source>
</evidence>
<protein>
    <submittedName>
        <fullName evidence="1">Uncharacterized protein</fullName>
    </submittedName>
</protein>
<organism evidence="1 2">
    <name type="scientific">Durusdinium trenchii</name>
    <dbReference type="NCBI Taxonomy" id="1381693"/>
    <lineage>
        <taxon>Eukaryota</taxon>
        <taxon>Sar</taxon>
        <taxon>Alveolata</taxon>
        <taxon>Dinophyceae</taxon>
        <taxon>Suessiales</taxon>
        <taxon>Symbiodiniaceae</taxon>
        <taxon>Durusdinium</taxon>
    </lineage>
</organism>
<evidence type="ECO:0000313" key="2">
    <source>
        <dbReference type="Proteomes" id="UP001642484"/>
    </source>
</evidence>
<gene>
    <name evidence="1" type="ORF">CCMP2556_LOCUS49939</name>
</gene>
<reference evidence="1 2" key="1">
    <citation type="submission" date="2024-02" db="EMBL/GenBank/DDBJ databases">
        <authorList>
            <person name="Chen Y."/>
            <person name="Shah S."/>
            <person name="Dougan E. K."/>
            <person name="Thang M."/>
            <person name="Chan C."/>
        </authorList>
    </citation>
    <scope>NUCLEOTIDE SEQUENCE [LARGE SCALE GENOMIC DNA]</scope>
</reference>
<dbReference type="Proteomes" id="UP001642484">
    <property type="component" value="Unassembled WGS sequence"/>
</dbReference>
<name>A0ABP0S3L1_9DINO</name>
<comment type="caution">
    <text evidence="1">The sequence shown here is derived from an EMBL/GenBank/DDBJ whole genome shotgun (WGS) entry which is preliminary data.</text>
</comment>
<dbReference type="EMBL" id="CAXAMN010026917">
    <property type="protein sequence ID" value="CAK9106943.1"/>
    <property type="molecule type" value="Genomic_DNA"/>
</dbReference>
<sequence length="358" mass="41172">MPKFAPVRLMHLMRRPSTVEIRYNDDIVHLPELPPEQLALAAMLEASWRDLCSSERPAPLRIRVLSPEVIMHGMNYFWRAASDRPKPSFVHANGVDEKIYFLRDRRLWFVDDWRKRFPSERFLQYDHPRGQDLAGDFKVLLAALELAKALKRRLVLPRTMRCSNSPAHAAYHLHLEDCTVDHFASAKILLRYYNESIVESSLPEDPRFKALMSWRLKRVDDVNDLLEDVRARSAPILILEVNVTDVRNRVLSSLQGSPGSLWKPPCKFAYWPGRQMACRDEAFLRSGKVACKPFDGQQACGIKGFSCCEVFHGWAEKLEIFTGRAWDLPCNCGVSVENDLPHHRRWTLRHSATAGGEA</sequence>